<dbReference type="InterPro" id="IPR030678">
    <property type="entry name" value="Peptide/Ni-bd"/>
</dbReference>
<dbReference type="PIRSF" id="PIRSF002741">
    <property type="entry name" value="MppA"/>
    <property type="match status" value="1"/>
</dbReference>
<evidence type="ECO:0000313" key="6">
    <source>
        <dbReference type="EMBL" id="ADD69730.1"/>
    </source>
</evidence>
<feature type="domain" description="Solute-binding protein family 5" evidence="5">
    <location>
        <begin position="91"/>
        <end position="458"/>
    </location>
</feature>
<keyword evidence="2" id="KW-0813">Transport</keyword>
<dbReference type="EMBL" id="CP001968">
    <property type="protein sequence ID" value="ADD69730.1"/>
    <property type="molecule type" value="Genomic_DNA"/>
</dbReference>
<name>D4H726_DENA2</name>
<dbReference type="PANTHER" id="PTHR30290:SF38">
    <property type="entry name" value="D,D-DIPEPTIDE-BINDING PERIPLASMIC PROTEIN DDPA-RELATED"/>
    <property type="match status" value="1"/>
</dbReference>
<dbReference type="HOGENOM" id="CLU_017028_8_6_0"/>
<dbReference type="STRING" id="522772.Dacet_2980"/>
<proteinExistence type="inferred from homology"/>
<gene>
    <name evidence="6" type="ordered locus">Dacet_2980</name>
</gene>
<reference evidence="6 7" key="1">
    <citation type="journal article" date="2010" name="Stand. Genomic Sci.">
        <title>Complete genome sequence of Denitrovibrio acetiphilus type strain (N2460).</title>
        <authorList>
            <person name="Kiss H."/>
            <person name="Lang E."/>
            <person name="Lapidus A."/>
            <person name="Copeland A."/>
            <person name="Nolan M."/>
            <person name="Glavina Del Rio T."/>
            <person name="Chen F."/>
            <person name="Lucas S."/>
            <person name="Tice H."/>
            <person name="Cheng J.F."/>
            <person name="Han C."/>
            <person name="Goodwin L."/>
            <person name="Pitluck S."/>
            <person name="Liolios K."/>
            <person name="Pati A."/>
            <person name="Ivanova N."/>
            <person name="Mavromatis K."/>
            <person name="Chen A."/>
            <person name="Palaniappan K."/>
            <person name="Land M."/>
            <person name="Hauser L."/>
            <person name="Chang Y.J."/>
            <person name="Jeffries C.D."/>
            <person name="Detter J.C."/>
            <person name="Brettin T."/>
            <person name="Spring S."/>
            <person name="Rohde M."/>
            <person name="Goker M."/>
            <person name="Woyke T."/>
            <person name="Bristow J."/>
            <person name="Eisen J.A."/>
            <person name="Markowitz V."/>
            <person name="Hugenholtz P."/>
            <person name="Kyrpides N.C."/>
            <person name="Klenk H.P."/>
        </authorList>
    </citation>
    <scope>NUCLEOTIDE SEQUENCE [LARGE SCALE GENOMIC DNA]</scope>
    <source>
        <strain evidence="7">DSM 12809 / NBRC 114555 / N2460</strain>
    </source>
</reference>
<evidence type="ECO:0000313" key="7">
    <source>
        <dbReference type="Proteomes" id="UP000002012"/>
    </source>
</evidence>
<organism evidence="6 7">
    <name type="scientific">Denitrovibrio acetiphilus (strain DSM 12809 / NBRC 114555 / N2460)</name>
    <dbReference type="NCBI Taxonomy" id="522772"/>
    <lineage>
        <taxon>Bacteria</taxon>
        <taxon>Pseudomonadati</taxon>
        <taxon>Deferribacterota</taxon>
        <taxon>Deferribacteres</taxon>
        <taxon>Deferribacterales</taxon>
        <taxon>Geovibrionaceae</taxon>
        <taxon>Denitrovibrio</taxon>
    </lineage>
</organism>
<evidence type="ECO:0000256" key="1">
    <source>
        <dbReference type="ARBA" id="ARBA00005695"/>
    </source>
</evidence>
<protein>
    <submittedName>
        <fullName evidence="6">Extracellular solute-binding protein family 5</fullName>
    </submittedName>
</protein>
<keyword evidence="7" id="KW-1185">Reference proteome</keyword>
<dbReference type="CDD" id="cd08514">
    <property type="entry name" value="PBP2_AppA_like"/>
    <property type="match status" value="1"/>
</dbReference>
<dbReference type="Gene3D" id="3.10.105.10">
    <property type="entry name" value="Dipeptide-binding Protein, Domain 3"/>
    <property type="match status" value="1"/>
</dbReference>
<feature type="signal peptide" evidence="4">
    <location>
        <begin position="1"/>
        <end position="21"/>
    </location>
</feature>
<dbReference type="PROSITE" id="PS51257">
    <property type="entry name" value="PROKAR_LIPOPROTEIN"/>
    <property type="match status" value="1"/>
</dbReference>
<dbReference type="RefSeq" id="WP_013012215.1">
    <property type="nucleotide sequence ID" value="NC_013943.1"/>
</dbReference>
<dbReference type="GO" id="GO:0015833">
    <property type="term" value="P:peptide transport"/>
    <property type="evidence" value="ECO:0007669"/>
    <property type="project" value="TreeGrafter"/>
</dbReference>
<dbReference type="PaxDb" id="522772-Dacet_2980"/>
<accession>D4H726</accession>
<dbReference type="KEGG" id="dap:Dacet_2980"/>
<dbReference type="FunFam" id="3.10.105.10:FF:000006">
    <property type="entry name" value="Peptide ABC transporter substrate-binding protein"/>
    <property type="match status" value="1"/>
</dbReference>
<dbReference type="eggNOG" id="COG0747">
    <property type="taxonomic scope" value="Bacteria"/>
</dbReference>
<dbReference type="InterPro" id="IPR000914">
    <property type="entry name" value="SBP_5_dom"/>
</dbReference>
<feature type="chain" id="PRO_5003058283" evidence="4">
    <location>
        <begin position="22"/>
        <end position="552"/>
    </location>
</feature>
<dbReference type="FunCoup" id="D4H726">
    <property type="interactions" value="212"/>
</dbReference>
<dbReference type="Gene3D" id="3.90.76.10">
    <property type="entry name" value="Dipeptide-binding Protein, Domain 1"/>
    <property type="match status" value="1"/>
</dbReference>
<dbReference type="PANTHER" id="PTHR30290">
    <property type="entry name" value="PERIPLASMIC BINDING COMPONENT OF ABC TRANSPORTER"/>
    <property type="match status" value="1"/>
</dbReference>
<evidence type="ECO:0000259" key="5">
    <source>
        <dbReference type="Pfam" id="PF00496"/>
    </source>
</evidence>
<comment type="similarity">
    <text evidence="1">Belongs to the bacterial solute-binding protein 5 family.</text>
</comment>
<dbReference type="InParanoid" id="D4H726"/>
<evidence type="ECO:0000256" key="4">
    <source>
        <dbReference type="SAM" id="SignalP"/>
    </source>
</evidence>
<dbReference type="InterPro" id="IPR039424">
    <property type="entry name" value="SBP_5"/>
</dbReference>
<dbReference type="Proteomes" id="UP000002012">
    <property type="component" value="Chromosome"/>
</dbReference>
<evidence type="ECO:0000256" key="2">
    <source>
        <dbReference type="ARBA" id="ARBA00022448"/>
    </source>
</evidence>
<dbReference type="AlphaFoldDB" id="D4H726"/>
<evidence type="ECO:0000256" key="3">
    <source>
        <dbReference type="ARBA" id="ARBA00022729"/>
    </source>
</evidence>
<dbReference type="Pfam" id="PF00496">
    <property type="entry name" value="SBP_bac_5"/>
    <property type="match status" value="1"/>
</dbReference>
<dbReference type="FunFam" id="3.90.76.10:FF:000004">
    <property type="entry name" value="Peptide ABC transporter substrate-binding protein"/>
    <property type="match status" value="1"/>
</dbReference>
<dbReference type="GO" id="GO:0043190">
    <property type="term" value="C:ATP-binding cassette (ABC) transporter complex"/>
    <property type="evidence" value="ECO:0007669"/>
    <property type="project" value="InterPro"/>
</dbReference>
<dbReference type="GO" id="GO:1904680">
    <property type="term" value="F:peptide transmembrane transporter activity"/>
    <property type="evidence" value="ECO:0007669"/>
    <property type="project" value="TreeGrafter"/>
</dbReference>
<dbReference type="SUPFAM" id="SSF53850">
    <property type="entry name" value="Periplasmic binding protein-like II"/>
    <property type="match status" value="1"/>
</dbReference>
<keyword evidence="3 4" id="KW-0732">Signal</keyword>
<dbReference type="Gene3D" id="3.40.190.10">
    <property type="entry name" value="Periplasmic binding protein-like II"/>
    <property type="match status" value="1"/>
</dbReference>
<dbReference type="GO" id="GO:0030288">
    <property type="term" value="C:outer membrane-bounded periplasmic space"/>
    <property type="evidence" value="ECO:0007669"/>
    <property type="project" value="UniProtKB-ARBA"/>
</dbReference>
<sequence length="552" mass="63357" precursor="true">MINRLLIFMLMFAVVACGNNADKGAEGAKADSKIKSEKVSGDNPVNGDAFISSSLGDATGLIYNITSDSASHDIASKIYNGLVEYDKDINIVGDLAESWDITDEGKTIVFHLRKDVRWHDGEPFTADDVEFTYKFMIDDKTPTSYDADFRLVKSFEVLDKYTVRIEYGEAYAPALISWSMPVLPKHLLEGVDVTKSPLLREPVGTGPYKFKEWKAGESITLEANEDYFKGRPYLDRFVMRVIPDSATTFLELLDGAIDMTGLTPLQWTRQTDANKQFTEQYDKYDYLSFGYTYVAYNELKKPFDDKRVRQALTYATPKADIIKGILFDLGIPAHGPYKPGTIWYNDNVKKYDYNPEKALELLAEAGYTDSDSDGFLDKDGKRFEFELITNQGNSVRTKICETLQQSWEKIGIKVSIRVLEWATFINEYVDKQKFDALVLGWNITNDPDLYDVWYSGNCGARKLNFICYKNEELDRLLIEGRKVFDPEKRKEYYHKAQEILAEDQPYTFLYVPYSLVAISKRFENVYTAPAGLTHNQDKWWVKKGNQKYHFER</sequence>